<evidence type="ECO:0000256" key="3">
    <source>
        <dbReference type="SAM" id="SignalP"/>
    </source>
</evidence>
<accession>A0A0D3AG51</accession>
<reference evidence="4 5" key="1">
    <citation type="journal article" date="2014" name="Genome Biol.">
        <title>Transcriptome and methylome profiling reveals relics of genome dominance in the mesopolyploid Brassica oleracea.</title>
        <authorList>
            <person name="Parkin I.A."/>
            <person name="Koh C."/>
            <person name="Tang H."/>
            <person name="Robinson S.J."/>
            <person name="Kagale S."/>
            <person name="Clarke W.E."/>
            <person name="Town C.D."/>
            <person name="Nixon J."/>
            <person name="Krishnakumar V."/>
            <person name="Bidwell S.L."/>
            <person name="Denoeud F."/>
            <person name="Belcram H."/>
            <person name="Links M.G."/>
            <person name="Just J."/>
            <person name="Clarke C."/>
            <person name="Bender T."/>
            <person name="Huebert T."/>
            <person name="Mason A.S."/>
            <person name="Pires J.C."/>
            <person name="Barker G."/>
            <person name="Moore J."/>
            <person name="Walley P.G."/>
            <person name="Manoli S."/>
            <person name="Batley J."/>
            <person name="Edwards D."/>
            <person name="Nelson M.N."/>
            <person name="Wang X."/>
            <person name="Paterson A.H."/>
            <person name="King G."/>
            <person name="Bancroft I."/>
            <person name="Chalhoub B."/>
            <person name="Sharpe A.G."/>
        </authorList>
    </citation>
    <scope>NUCLEOTIDE SEQUENCE</scope>
    <source>
        <strain evidence="4 5">cv. TO1000</strain>
    </source>
</reference>
<keyword evidence="5" id="KW-1185">Reference proteome</keyword>
<reference evidence="4" key="2">
    <citation type="submission" date="2015-03" db="UniProtKB">
        <authorList>
            <consortium name="EnsemblPlants"/>
        </authorList>
    </citation>
    <scope>IDENTIFICATION</scope>
</reference>
<feature type="coiled-coil region" evidence="1">
    <location>
        <begin position="102"/>
        <end position="129"/>
    </location>
</feature>
<dbReference type="OrthoDB" id="1113669at2759"/>
<keyword evidence="1" id="KW-0175">Coiled coil</keyword>
<sequence>MAKISIVLLVVALIVFLHVSEAQRSTDKDEQKDKEEKVTENDKDKERNKDENVLENDKDKVKDKDKERDKDEKVLENDKDQDKDKERDKEEKVIEKDLDEAKDLIAEDLKEKKANLKSLETQVNELTKSETVLDELGEAHKKGKSLKPYEKKLKKFNRRIKRTPKKKRYGSIIQSILKDLGLNRGRY</sequence>
<dbReference type="Proteomes" id="UP000032141">
    <property type="component" value="Chromosome C1"/>
</dbReference>
<feature type="compositionally biased region" description="Basic and acidic residues" evidence="2">
    <location>
        <begin position="24"/>
        <end position="93"/>
    </location>
</feature>
<proteinExistence type="predicted"/>
<evidence type="ECO:0000256" key="1">
    <source>
        <dbReference type="SAM" id="Coils"/>
    </source>
</evidence>
<feature type="signal peptide" evidence="3">
    <location>
        <begin position="1"/>
        <end position="22"/>
    </location>
</feature>
<feature type="chain" id="PRO_5002256666" evidence="3">
    <location>
        <begin position="23"/>
        <end position="187"/>
    </location>
</feature>
<dbReference type="OMA" id="KSEMMLT"/>
<dbReference type="EnsemblPlants" id="Bo1g158740.1">
    <property type="protein sequence ID" value="Bo1g158740.1"/>
    <property type="gene ID" value="Bo1g158740"/>
</dbReference>
<dbReference type="SMR" id="A0A0D3AG51"/>
<evidence type="ECO:0000313" key="5">
    <source>
        <dbReference type="Proteomes" id="UP000032141"/>
    </source>
</evidence>
<dbReference type="HOGENOM" id="CLU_126214_0_0_1"/>
<evidence type="ECO:0000256" key="2">
    <source>
        <dbReference type="SAM" id="MobiDB-lite"/>
    </source>
</evidence>
<dbReference type="KEGG" id="boe:106300998"/>
<protein>
    <submittedName>
        <fullName evidence="4">Uncharacterized protein</fullName>
    </submittedName>
</protein>
<dbReference type="GeneID" id="106300998"/>
<dbReference type="RefSeq" id="XP_013592752.1">
    <property type="nucleotide sequence ID" value="XM_013737298.1"/>
</dbReference>
<name>A0A0D3AG51_BRAOL</name>
<evidence type="ECO:0000313" key="4">
    <source>
        <dbReference type="EnsemblPlants" id="Bo1g158740.1"/>
    </source>
</evidence>
<dbReference type="AlphaFoldDB" id="A0A0D3AG51"/>
<keyword evidence="3" id="KW-0732">Signal</keyword>
<feature type="region of interest" description="Disordered" evidence="2">
    <location>
        <begin position="22"/>
        <end position="93"/>
    </location>
</feature>
<dbReference type="Gramene" id="Bo1g158740.1">
    <property type="protein sequence ID" value="Bo1g158740.1"/>
    <property type="gene ID" value="Bo1g158740"/>
</dbReference>
<organism evidence="4 5">
    <name type="scientific">Brassica oleracea var. oleracea</name>
    <dbReference type="NCBI Taxonomy" id="109376"/>
    <lineage>
        <taxon>Eukaryota</taxon>
        <taxon>Viridiplantae</taxon>
        <taxon>Streptophyta</taxon>
        <taxon>Embryophyta</taxon>
        <taxon>Tracheophyta</taxon>
        <taxon>Spermatophyta</taxon>
        <taxon>Magnoliopsida</taxon>
        <taxon>eudicotyledons</taxon>
        <taxon>Gunneridae</taxon>
        <taxon>Pentapetalae</taxon>
        <taxon>rosids</taxon>
        <taxon>malvids</taxon>
        <taxon>Brassicales</taxon>
        <taxon>Brassicaceae</taxon>
        <taxon>Brassiceae</taxon>
        <taxon>Brassica</taxon>
    </lineage>
</organism>